<evidence type="ECO:0000256" key="1">
    <source>
        <dbReference type="SAM" id="Phobius"/>
    </source>
</evidence>
<accession>A0A3B0M2W9</accession>
<evidence type="ECO:0000313" key="2">
    <source>
        <dbReference type="EMBL" id="SUZ30502.1"/>
    </source>
</evidence>
<keyword evidence="1" id="KW-1133">Transmembrane helix</keyword>
<sequence>MFLEFFAVVVAGVAGFGLALIAHRLTLRRLPDWTAPFGAAAAMVLMVIYLEYSWAGRFEAGLPEDVTVVSRNEHRVWYRPWTFAVPLTTRIIAIDNRIRQTNANIPDYVITGVILKERWALTFGFQSVFDCAGARRADLSDGTTLDAEGIPQDVDWFKMAPDDPFLTTACGGGGEENGGSSAQG</sequence>
<keyword evidence="1" id="KW-0472">Membrane</keyword>
<keyword evidence="3" id="KW-1185">Reference proteome</keyword>
<protein>
    <submittedName>
        <fullName evidence="2">Uncharacterized protein</fullName>
    </submittedName>
</protein>
<reference evidence="3" key="1">
    <citation type="submission" date="2018-08" db="EMBL/GenBank/DDBJ databases">
        <authorList>
            <person name="Rodrigo-Torres L."/>
            <person name="Arahal R. D."/>
            <person name="Lucena T."/>
        </authorList>
    </citation>
    <scope>NUCLEOTIDE SEQUENCE [LARGE SCALE GENOMIC DNA]</scope>
    <source>
        <strain evidence="3">CECT 7235</strain>
    </source>
</reference>
<feature type="transmembrane region" description="Helical" evidence="1">
    <location>
        <begin position="37"/>
        <end position="55"/>
    </location>
</feature>
<dbReference type="Proteomes" id="UP000272908">
    <property type="component" value="Unassembled WGS sequence"/>
</dbReference>
<dbReference type="OrthoDB" id="8601734at2"/>
<dbReference type="EMBL" id="UIHC01000002">
    <property type="protein sequence ID" value="SUZ30502.1"/>
    <property type="molecule type" value="Genomic_DNA"/>
</dbReference>
<feature type="transmembrane region" description="Helical" evidence="1">
    <location>
        <begin position="6"/>
        <end position="25"/>
    </location>
</feature>
<evidence type="ECO:0000313" key="3">
    <source>
        <dbReference type="Proteomes" id="UP000272908"/>
    </source>
</evidence>
<proteinExistence type="predicted"/>
<dbReference type="AlphaFoldDB" id="A0A3B0M2W9"/>
<keyword evidence="1" id="KW-0812">Transmembrane</keyword>
<name>A0A3B0M2W9_9RHOB</name>
<dbReference type="RefSeq" id="WP_121092818.1">
    <property type="nucleotide sequence ID" value="NZ_UIHC01000002.1"/>
</dbReference>
<gene>
    <name evidence="2" type="ORF">ROE7235_00225</name>
</gene>
<organism evidence="2 3">
    <name type="scientific">Roseinatronobacter ekhonensis</name>
    <dbReference type="NCBI Taxonomy" id="254356"/>
    <lineage>
        <taxon>Bacteria</taxon>
        <taxon>Pseudomonadati</taxon>
        <taxon>Pseudomonadota</taxon>
        <taxon>Alphaproteobacteria</taxon>
        <taxon>Rhodobacterales</taxon>
        <taxon>Paracoccaceae</taxon>
        <taxon>Roseinatronobacter</taxon>
    </lineage>
</organism>